<evidence type="ECO:0000313" key="1">
    <source>
        <dbReference type="EMBL" id="ALT70062.1"/>
    </source>
</evidence>
<accession>A0A0U2L7X5</accession>
<proteinExistence type="predicted"/>
<dbReference type="KEGG" id="mmil:sm9_2306"/>
<protein>
    <submittedName>
        <fullName evidence="1">Uncharacterized protein</fullName>
    </submittedName>
</protein>
<reference evidence="1 2" key="1">
    <citation type="submission" date="2015-04" db="EMBL/GenBank/DDBJ databases">
        <title>The complete genome sequence of the rumen methanogen Methanobrevibacter millerae SM9.</title>
        <authorList>
            <person name="Leahy S.C."/>
            <person name="Kelly W.J."/>
            <person name="Pacheco D.M."/>
            <person name="Li D."/>
            <person name="Altermann E."/>
            <person name="Attwood G.T."/>
        </authorList>
    </citation>
    <scope>NUCLEOTIDE SEQUENCE [LARGE SCALE GENOMIC DNA]</scope>
    <source>
        <strain evidence="1 2">SM9</strain>
    </source>
</reference>
<dbReference type="Proteomes" id="UP000067738">
    <property type="component" value="Chromosome"/>
</dbReference>
<dbReference type="AlphaFoldDB" id="A0A0U2L7X5"/>
<gene>
    <name evidence="1" type="ORF">sm9_2306</name>
</gene>
<organism evidence="1 2">
    <name type="scientific">Methanobrevibacter millerae</name>
    <dbReference type="NCBI Taxonomy" id="230361"/>
    <lineage>
        <taxon>Archaea</taxon>
        <taxon>Methanobacteriati</taxon>
        <taxon>Methanobacteriota</taxon>
        <taxon>Methanomada group</taxon>
        <taxon>Methanobacteria</taxon>
        <taxon>Methanobacteriales</taxon>
        <taxon>Methanobacteriaceae</taxon>
        <taxon>Methanobrevibacter</taxon>
    </lineage>
</organism>
<dbReference type="GeneID" id="26737264"/>
<dbReference type="EMBL" id="CP011266">
    <property type="protein sequence ID" value="ALT70062.1"/>
    <property type="molecule type" value="Genomic_DNA"/>
</dbReference>
<dbReference type="RefSeq" id="WP_058740259.1">
    <property type="nucleotide sequence ID" value="NZ_CP011266.1"/>
</dbReference>
<evidence type="ECO:0000313" key="2">
    <source>
        <dbReference type="Proteomes" id="UP000067738"/>
    </source>
</evidence>
<name>A0A0U2L7X5_9EURY</name>
<sequence>MPLIWILTINATKDVVFVLVRLRINPNGTCIDKITNVPEQIDLSDSSKYFKEKLVKLYSYKAQVAKLSL</sequence>
<keyword evidence="2" id="KW-1185">Reference proteome</keyword>
<dbReference type="PATRIC" id="fig|230361.4.peg.2380"/>